<evidence type="ECO:0000313" key="9">
    <source>
        <dbReference type="Proteomes" id="UP000799438"/>
    </source>
</evidence>
<dbReference type="SUPFAM" id="SSF103473">
    <property type="entry name" value="MFS general substrate transporter"/>
    <property type="match status" value="1"/>
</dbReference>
<feature type="region of interest" description="Disordered" evidence="5">
    <location>
        <begin position="240"/>
        <end position="261"/>
    </location>
</feature>
<dbReference type="GeneID" id="54295964"/>
<dbReference type="PANTHER" id="PTHR23502:SF181">
    <property type="entry name" value="MAJOR FACILITATOR SUPERFAMILY (MFS) PROFILE DOMAIN-CONTAINING PROTEIN"/>
    <property type="match status" value="1"/>
</dbReference>
<accession>A0A6A6B032</accession>
<dbReference type="PROSITE" id="PS50850">
    <property type="entry name" value="MFS"/>
    <property type="match status" value="1"/>
</dbReference>
<name>A0A6A6B032_9PEZI</name>
<dbReference type="Pfam" id="PF07690">
    <property type="entry name" value="MFS_1"/>
    <property type="match status" value="1"/>
</dbReference>
<feature type="transmembrane region" description="Helical" evidence="6">
    <location>
        <begin position="435"/>
        <end position="460"/>
    </location>
</feature>
<evidence type="ECO:0000256" key="3">
    <source>
        <dbReference type="ARBA" id="ARBA00022989"/>
    </source>
</evidence>
<feature type="domain" description="Major facilitator superfamily (MFS) profile" evidence="7">
    <location>
        <begin position="58"/>
        <end position="530"/>
    </location>
</feature>
<keyword evidence="4 6" id="KW-0472">Membrane</keyword>
<evidence type="ECO:0000313" key="8">
    <source>
        <dbReference type="EMBL" id="KAF2136898.1"/>
    </source>
</evidence>
<dbReference type="EMBL" id="ML995510">
    <property type="protein sequence ID" value="KAF2136898.1"/>
    <property type="molecule type" value="Genomic_DNA"/>
</dbReference>
<dbReference type="GO" id="GO:0005886">
    <property type="term" value="C:plasma membrane"/>
    <property type="evidence" value="ECO:0007669"/>
    <property type="project" value="TreeGrafter"/>
</dbReference>
<feature type="transmembrane region" description="Helical" evidence="6">
    <location>
        <begin position="472"/>
        <end position="495"/>
    </location>
</feature>
<feature type="transmembrane region" description="Helical" evidence="6">
    <location>
        <begin position="507"/>
        <end position="525"/>
    </location>
</feature>
<evidence type="ECO:0000256" key="2">
    <source>
        <dbReference type="ARBA" id="ARBA00022692"/>
    </source>
</evidence>
<keyword evidence="3 6" id="KW-1133">Transmembrane helix</keyword>
<evidence type="ECO:0000256" key="4">
    <source>
        <dbReference type="ARBA" id="ARBA00023136"/>
    </source>
</evidence>
<evidence type="ECO:0000256" key="6">
    <source>
        <dbReference type="SAM" id="Phobius"/>
    </source>
</evidence>
<feature type="transmembrane region" description="Helical" evidence="6">
    <location>
        <begin position="320"/>
        <end position="344"/>
    </location>
</feature>
<gene>
    <name evidence="8" type="ORF">K452DRAFT_258446</name>
</gene>
<feature type="transmembrane region" description="Helical" evidence="6">
    <location>
        <begin position="57"/>
        <end position="77"/>
    </location>
</feature>
<feature type="transmembrane region" description="Helical" evidence="6">
    <location>
        <begin position="212"/>
        <end position="232"/>
    </location>
</feature>
<comment type="subcellular location">
    <subcellularLocation>
        <location evidence="1">Membrane</location>
        <topology evidence="1">Multi-pass membrane protein</topology>
    </subcellularLocation>
</comment>
<feature type="transmembrane region" description="Helical" evidence="6">
    <location>
        <begin position="123"/>
        <end position="141"/>
    </location>
</feature>
<evidence type="ECO:0000259" key="7">
    <source>
        <dbReference type="PROSITE" id="PS50850"/>
    </source>
</evidence>
<feature type="transmembrane region" description="Helical" evidence="6">
    <location>
        <begin position="364"/>
        <end position="387"/>
    </location>
</feature>
<dbReference type="Gene3D" id="1.20.1250.20">
    <property type="entry name" value="MFS general substrate transporter like domains"/>
    <property type="match status" value="1"/>
</dbReference>
<dbReference type="GO" id="GO:0022857">
    <property type="term" value="F:transmembrane transporter activity"/>
    <property type="evidence" value="ECO:0007669"/>
    <property type="project" value="InterPro"/>
</dbReference>
<dbReference type="InterPro" id="IPR036259">
    <property type="entry name" value="MFS_trans_sf"/>
</dbReference>
<feature type="compositionally biased region" description="Basic and acidic residues" evidence="5">
    <location>
        <begin position="1"/>
        <end position="10"/>
    </location>
</feature>
<dbReference type="RefSeq" id="XP_033392616.1">
    <property type="nucleotide sequence ID" value="XM_033538468.1"/>
</dbReference>
<keyword evidence="9" id="KW-1185">Reference proteome</keyword>
<feature type="transmembrane region" description="Helical" evidence="6">
    <location>
        <begin position="183"/>
        <end position="206"/>
    </location>
</feature>
<evidence type="ECO:0000256" key="5">
    <source>
        <dbReference type="SAM" id="MobiDB-lite"/>
    </source>
</evidence>
<dbReference type="PANTHER" id="PTHR23502">
    <property type="entry name" value="MAJOR FACILITATOR SUPERFAMILY"/>
    <property type="match status" value="1"/>
</dbReference>
<dbReference type="Gene3D" id="1.20.1720.10">
    <property type="entry name" value="Multidrug resistance protein D"/>
    <property type="match status" value="1"/>
</dbReference>
<feature type="transmembrane region" description="Helical" evidence="6">
    <location>
        <begin position="147"/>
        <end position="171"/>
    </location>
</feature>
<dbReference type="OrthoDB" id="268400at2759"/>
<proteinExistence type="predicted"/>
<sequence>MHLQTLHELDQTEGTVQLRKPPSLTTKPDESTLLLIPHPSETDPNDPLLWPLWKKHVCFFASCLFTFMTNYSIGGLAPAFAVLSKEFDKSEDETSDLLLWPVLVLGLMNFFWVPLANYFGKRPVFVFSSLLLFLTCIWGAVAKSFKSLLWCNIVAAFAGATTETLVAGMVNDIYFLHERGSKMGIYMASISGGNTIGPLICGFVTATIGWRWHKGIAAIVTGINFLLVLFFVPETTFAREEPNSSGASKDITPGSSVSGSPAATEEITAHVTAQPKASSPTRFNTATRFSVPKKTYLQQLTLLPNIQRSTDLLKMFLRPFLLILYPAVTYSFLAYAVVLAWTVAVNMLAPFILSAPPYSFSPALLGLLNIAGLLGNLFGSLTGGWLVDRYSDWRARRARGVFRPETRLPLLVVPCVCVPAGCVLFGYAAERGWHWALLFVAYGLVAVGLTAVPIMTFVYVSDSYFPVSPDALLLINGLKNIVAFGFLYAIVPWVGRVGYTACFGTQAGIYVAVVVVLGVPLYVFGEKIRHRTARWRIILS</sequence>
<evidence type="ECO:0000256" key="1">
    <source>
        <dbReference type="ARBA" id="ARBA00004141"/>
    </source>
</evidence>
<feature type="transmembrane region" description="Helical" evidence="6">
    <location>
        <begin position="408"/>
        <end position="429"/>
    </location>
</feature>
<dbReference type="Proteomes" id="UP000799438">
    <property type="component" value="Unassembled WGS sequence"/>
</dbReference>
<dbReference type="InterPro" id="IPR011701">
    <property type="entry name" value="MFS"/>
</dbReference>
<feature type="region of interest" description="Disordered" evidence="5">
    <location>
        <begin position="1"/>
        <end position="29"/>
    </location>
</feature>
<feature type="transmembrane region" description="Helical" evidence="6">
    <location>
        <begin position="97"/>
        <end position="116"/>
    </location>
</feature>
<organism evidence="8 9">
    <name type="scientific">Aplosporella prunicola CBS 121167</name>
    <dbReference type="NCBI Taxonomy" id="1176127"/>
    <lineage>
        <taxon>Eukaryota</taxon>
        <taxon>Fungi</taxon>
        <taxon>Dikarya</taxon>
        <taxon>Ascomycota</taxon>
        <taxon>Pezizomycotina</taxon>
        <taxon>Dothideomycetes</taxon>
        <taxon>Dothideomycetes incertae sedis</taxon>
        <taxon>Botryosphaeriales</taxon>
        <taxon>Aplosporellaceae</taxon>
        <taxon>Aplosporella</taxon>
    </lineage>
</organism>
<keyword evidence="2 6" id="KW-0812">Transmembrane</keyword>
<dbReference type="AlphaFoldDB" id="A0A6A6B032"/>
<dbReference type="InterPro" id="IPR020846">
    <property type="entry name" value="MFS_dom"/>
</dbReference>
<reference evidence="8" key="1">
    <citation type="journal article" date="2020" name="Stud. Mycol.">
        <title>101 Dothideomycetes genomes: a test case for predicting lifestyles and emergence of pathogens.</title>
        <authorList>
            <person name="Haridas S."/>
            <person name="Albert R."/>
            <person name="Binder M."/>
            <person name="Bloem J."/>
            <person name="Labutti K."/>
            <person name="Salamov A."/>
            <person name="Andreopoulos B."/>
            <person name="Baker S."/>
            <person name="Barry K."/>
            <person name="Bills G."/>
            <person name="Bluhm B."/>
            <person name="Cannon C."/>
            <person name="Castanera R."/>
            <person name="Culley D."/>
            <person name="Daum C."/>
            <person name="Ezra D."/>
            <person name="Gonzalez J."/>
            <person name="Henrissat B."/>
            <person name="Kuo A."/>
            <person name="Liang C."/>
            <person name="Lipzen A."/>
            <person name="Lutzoni F."/>
            <person name="Magnuson J."/>
            <person name="Mondo S."/>
            <person name="Nolan M."/>
            <person name="Ohm R."/>
            <person name="Pangilinan J."/>
            <person name="Park H.-J."/>
            <person name="Ramirez L."/>
            <person name="Alfaro M."/>
            <person name="Sun H."/>
            <person name="Tritt A."/>
            <person name="Yoshinaga Y."/>
            <person name="Zwiers L.-H."/>
            <person name="Turgeon B."/>
            <person name="Goodwin S."/>
            <person name="Spatafora J."/>
            <person name="Crous P."/>
            <person name="Grigoriev I."/>
        </authorList>
    </citation>
    <scope>NUCLEOTIDE SEQUENCE</scope>
    <source>
        <strain evidence="8">CBS 121167</strain>
    </source>
</reference>
<feature type="compositionally biased region" description="Polar residues" evidence="5">
    <location>
        <begin position="243"/>
        <end position="261"/>
    </location>
</feature>
<protein>
    <recommendedName>
        <fullName evidence="7">Major facilitator superfamily (MFS) profile domain-containing protein</fullName>
    </recommendedName>
</protein>